<proteinExistence type="predicted"/>
<protein>
    <submittedName>
        <fullName evidence="1">Glutamyl-tRNA reductase</fullName>
    </submittedName>
</protein>
<evidence type="ECO:0000313" key="1">
    <source>
        <dbReference type="WBParaSite" id="GPUH_0002705201-mRNA-1"/>
    </source>
</evidence>
<name>A0A183F1D1_9BILA</name>
<accession>A0A183F1D1</accession>
<dbReference type="AlphaFoldDB" id="A0A183F1D1"/>
<organism evidence="1">
    <name type="scientific">Gongylonema pulchrum</name>
    <dbReference type="NCBI Taxonomy" id="637853"/>
    <lineage>
        <taxon>Eukaryota</taxon>
        <taxon>Metazoa</taxon>
        <taxon>Ecdysozoa</taxon>
        <taxon>Nematoda</taxon>
        <taxon>Chromadorea</taxon>
        <taxon>Rhabditida</taxon>
        <taxon>Spirurina</taxon>
        <taxon>Spiruromorpha</taxon>
        <taxon>Spiruroidea</taxon>
        <taxon>Gongylonematidae</taxon>
        <taxon>Gongylonema</taxon>
    </lineage>
</organism>
<dbReference type="WBParaSite" id="GPUH_0002705201-mRNA-1">
    <property type="protein sequence ID" value="GPUH_0002705201-mRNA-1"/>
    <property type="gene ID" value="GPUH_0002705201"/>
</dbReference>
<sequence length="54" mass="6175">LHAIKEELETNRYVVNEKLPKEIESKMAVVADLNRVTDIAAIDKNDIVELQQKV</sequence>
<reference evidence="1" key="1">
    <citation type="submission" date="2016-06" db="UniProtKB">
        <authorList>
            <consortium name="WormBaseParasite"/>
        </authorList>
    </citation>
    <scope>IDENTIFICATION</scope>
</reference>